<proteinExistence type="predicted"/>
<evidence type="ECO:0000256" key="4">
    <source>
        <dbReference type="ARBA" id="ARBA00023136"/>
    </source>
</evidence>
<dbReference type="SUPFAM" id="SSF50182">
    <property type="entry name" value="Sm-like ribonucleoproteins"/>
    <property type="match status" value="1"/>
</dbReference>
<organism evidence="7 8">
    <name type="scientific">Tsuneonella dongtanensis</name>
    <dbReference type="NCBI Taxonomy" id="692370"/>
    <lineage>
        <taxon>Bacteria</taxon>
        <taxon>Pseudomonadati</taxon>
        <taxon>Pseudomonadota</taxon>
        <taxon>Alphaproteobacteria</taxon>
        <taxon>Sphingomonadales</taxon>
        <taxon>Erythrobacteraceae</taxon>
        <taxon>Tsuneonella</taxon>
    </lineage>
</organism>
<evidence type="ECO:0000256" key="2">
    <source>
        <dbReference type="ARBA" id="ARBA00022692"/>
    </source>
</evidence>
<keyword evidence="8" id="KW-1185">Reference proteome</keyword>
<dbReference type="Proteomes" id="UP000092932">
    <property type="component" value="Chromosome"/>
</dbReference>
<dbReference type="Pfam" id="PF00924">
    <property type="entry name" value="MS_channel_2nd"/>
    <property type="match status" value="1"/>
</dbReference>
<evidence type="ECO:0000256" key="1">
    <source>
        <dbReference type="ARBA" id="ARBA00004370"/>
    </source>
</evidence>
<keyword evidence="3 5" id="KW-1133">Transmembrane helix</keyword>
<dbReference type="Gene3D" id="2.30.30.60">
    <property type="match status" value="1"/>
</dbReference>
<dbReference type="AlphaFoldDB" id="A0A1B2A997"/>
<evidence type="ECO:0000313" key="8">
    <source>
        <dbReference type="Proteomes" id="UP000092932"/>
    </source>
</evidence>
<dbReference type="GO" id="GO:0008381">
    <property type="term" value="F:mechanosensitive monoatomic ion channel activity"/>
    <property type="evidence" value="ECO:0007669"/>
    <property type="project" value="UniProtKB-ARBA"/>
</dbReference>
<gene>
    <name evidence="7" type="primary">mscM</name>
    <name evidence="7" type="ORF">A6F68_00191</name>
</gene>
<dbReference type="EMBL" id="CP016591">
    <property type="protein sequence ID" value="ANY18726.1"/>
    <property type="molecule type" value="Genomic_DNA"/>
</dbReference>
<keyword evidence="2 5" id="KW-0812">Transmembrane</keyword>
<dbReference type="InterPro" id="IPR010920">
    <property type="entry name" value="LSM_dom_sf"/>
</dbReference>
<dbReference type="InterPro" id="IPR023408">
    <property type="entry name" value="MscS_beta-dom_sf"/>
</dbReference>
<protein>
    <submittedName>
        <fullName evidence="7">Miniconductance mechanosensitive channel MscM</fullName>
    </submittedName>
</protein>
<dbReference type="RefSeq" id="WP_067675066.1">
    <property type="nucleotide sequence ID" value="NZ_CP016591.1"/>
</dbReference>
<name>A0A1B2A997_9SPHN</name>
<evidence type="ECO:0000256" key="3">
    <source>
        <dbReference type="ARBA" id="ARBA00022989"/>
    </source>
</evidence>
<dbReference type="PANTHER" id="PTHR30566">
    <property type="entry name" value="YNAI-RELATED MECHANOSENSITIVE ION CHANNEL"/>
    <property type="match status" value="1"/>
</dbReference>
<reference evidence="7 8" key="1">
    <citation type="submission" date="2016-07" db="EMBL/GenBank/DDBJ databases">
        <title>Complete genome sequence of Altererythrobacter dongtanensis KCTC 22672, a type strain with esterase isolated from tidal flat.</title>
        <authorList>
            <person name="Cheng H."/>
            <person name="Wu Y.-H."/>
            <person name="Zhou P."/>
            <person name="Huo Y.-Y."/>
            <person name="Wang C.-S."/>
            <person name="Xu X.-W."/>
        </authorList>
    </citation>
    <scope>NUCLEOTIDE SEQUENCE [LARGE SCALE GENOMIC DNA]</scope>
    <source>
        <strain evidence="7 8">KCTC 22672</strain>
    </source>
</reference>
<comment type="subcellular location">
    <subcellularLocation>
        <location evidence="1">Membrane</location>
    </subcellularLocation>
</comment>
<dbReference type="GO" id="GO:0016020">
    <property type="term" value="C:membrane"/>
    <property type="evidence" value="ECO:0007669"/>
    <property type="project" value="UniProtKB-SubCell"/>
</dbReference>
<keyword evidence="4 5" id="KW-0472">Membrane</keyword>
<feature type="transmembrane region" description="Helical" evidence="5">
    <location>
        <begin position="140"/>
        <end position="163"/>
    </location>
</feature>
<sequence length="359" mass="38809">MFSDLDFSELDPSRYTIDWSALAHAAIYGLGAVLLAVVLHRTVFAIARRLAARTETEVDGMVVEQLRRPTRWAAIAIGLTLAAQGDAAIAAAWHSVARFVVPALVGWIAFTLVKAFAAALEYRAELSTDLAAARSRRTRVAILSRTATFAIVFVTVGLMLFQLPGVSEVGATLLASAGLAALAVGAAAQPALKSLIAGLQMAITEPLRLGDMVVIDGHTGRVEEIRMSFVVVRMWDERAAIVPTSRFLDNTFENWSRASEVLTGPVFLHLAPEAQVGPIRGEFERFVAEQPQWDRRTASALMTEARAGSIELRLAMSAATIAELFELRCAVREHMLDWLRREQPEALLHAAVAADGGAA</sequence>
<feature type="transmembrane region" description="Helical" evidence="5">
    <location>
        <begin position="72"/>
        <end position="93"/>
    </location>
</feature>
<dbReference type="PANTHER" id="PTHR30566:SF25">
    <property type="entry name" value="INNER MEMBRANE PROTEIN"/>
    <property type="match status" value="1"/>
</dbReference>
<dbReference type="OrthoDB" id="9792218at2"/>
<dbReference type="PATRIC" id="fig|692370.5.peg.198"/>
<dbReference type="Gene3D" id="1.10.287.1260">
    <property type="match status" value="1"/>
</dbReference>
<feature type="domain" description="Mechanosensitive ion channel MscS" evidence="6">
    <location>
        <begin position="192"/>
        <end position="257"/>
    </location>
</feature>
<dbReference type="STRING" id="692370.A6F68_00191"/>
<dbReference type="InterPro" id="IPR006685">
    <property type="entry name" value="MscS_channel_2nd"/>
</dbReference>
<feature type="transmembrane region" description="Helical" evidence="5">
    <location>
        <begin position="20"/>
        <end position="39"/>
    </location>
</feature>
<evidence type="ECO:0000256" key="5">
    <source>
        <dbReference type="SAM" id="Phobius"/>
    </source>
</evidence>
<evidence type="ECO:0000313" key="7">
    <source>
        <dbReference type="EMBL" id="ANY18726.1"/>
    </source>
</evidence>
<feature type="transmembrane region" description="Helical" evidence="5">
    <location>
        <begin position="99"/>
        <end position="120"/>
    </location>
</feature>
<dbReference type="KEGG" id="ado:A6F68_00191"/>
<evidence type="ECO:0000259" key="6">
    <source>
        <dbReference type="Pfam" id="PF00924"/>
    </source>
</evidence>
<accession>A0A1B2A997</accession>